<feature type="transmembrane region" description="Helical" evidence="11">
    <location>
        <begin position="461"/>
        <end position="482"/>
    </location>
</feature>
<feature type="transmembrane region" description="Helical" evidence="11">
    <location>
        <begin position="546"/>
        <end position="568"/>
    </location>
</feature>
<reference evidence="12" key="1">
    <citation type="submission" date="2021-02" db="EMBL/GenBank/DDBJ databases">
        <authorList>
            <person name="Nowell W R."/>
        </authorList>
    </citation>
    <scope>NUCLEOTIDE SEQUENCE</scope>
</reference>
<dbReference type="AlphaFoldDB" id="A0A815SJ52"/>
<keyword evidence="5 11" id="KW-1133">Transmembrane helix</keyword>
<feature type="transmembrane region" description="Helical" evidence="11">
    <location>
        <begin position="296"/>
        <end position="316"/>
    </location>
</feature>
<feature type="binding site" evidence="8">
    <location>
        <position position="42"/>
    </location>
    <ligand>
        <name>Na(+)</name>
        <dbReference type="ChEBI" id="CHEBI:29101"/>
        <label>1</label>
    </ligand>
</feature>
<dbReference type="EMBL" id="CAJNON010001905">
    <property type="protein sequence ID" value="CAF1491378.1"/>
    <property type="molecule type" value="Genomic_DNA"/>
</dbReference>
<name>A0A815SJ52_9BILA</name>
<keyword evidence="8" id="KW-0479">Metal-binding</keyword>
<keyword evidence="10" id="KW-0769">Symport</keyword>
<feature type="transmembrane region" description="Helical" evidence="11">
    <location>
        <begin position="328"/>
        <end position="354"/>
    </location>
</feature>
<feature type="transmembrane region" description="Helical" evidence="11">
    <location>
        <begin position="247"/>
        <end position="264"/>
    </location>
</feature>
<feature type="binding site" evidence="8">
    <location>
        <position position="401"/>
    </location>
    <ligand>
        <name>Na(+)</name>
        <dbReference type="ChEBI" id="CHEBI:29101"/>
        <label>1</label>
    </ligand>
</feature>
<feature type="transmembrane region" description="Helical" evidence="11">
    <location>
        <begin position="430"/>
        <end position="455"/>
    </location>
</feature>
<keyword evidence="8" id="KW-0915">Sodium</keyword>
<evidence type="ECO:0000313" key="12">
    <source>
        <dbReference type="EMBL" id="CAF1491378.1"/>
    </source>
</evidence>
<proteinExistence type="inferred from homology"/>
<feature type="binding site" evidence="8">
    <location>
        <position position="46"/>
    </location>
    <ligand>
        <name>Na(+)</name>
        <dbReference type="ChEBI" id="CHEBI:29101"/>
        <label>1</label>
    </ligand>
</feature>
<feature type="transmembrane region" description="Helical" evidence="11">
    <location>
        <begin position="62"/>
        <end position="84"/>
    </location>
</feature>
<evidence type="ECO:0000256" key="1">
    <source>
        <dbReference type="ARBA" id="ARBA00004141"/>
    </source>
</evidence>
<feature type="transmembrane region" description="Helical" evidence="11">
    <location>
        <begin position="389"/>
        <end position="409"/>
    </location>
</feature>
<feature type="binding site" evidence="8">
    <location>
        <position position="405"/>
    </location>
    <ligand>
        <name>Na(+)</name>
        <dbReference type="ChEBI" id="CHEBI:29101"/>
        <label>1</label>
    </ligand>
</feature>
<dbReference type="GO" id="GO:0005886">
    <property type="term" value="C:plasma membrane"/>
    <property type="evidence" value="ECO:0007669"/>
    <property type="project" value="TreeGrafter"/>
</dbReference>
<dbReference type="OrthoDB" id="6581954at2759"/>
<keyword evidence="7" id="KW-0325">Glycoprotein</keyword>
<feature type="transmembrane region" description="Helical" evidence="11">
    <location>
        <begin position="31"/>
        <end position="50"/>
    </location>
</feature>
<dbReference type="PANTHER" id="PTHR11616:SF321">
    <property type="entry name" value="SODIUM-DEPENDENT NUTRIENT AMINO ACID TRANSPORTER 1-RELATED"/>
    <property type="match status" value="1"/>
</dbReference>
<sequence length="668" mass="75554">MVMQLLSLFRRDNSPAKPSQKKVNHEWDRPVEFIFSLISTSVGLGNVWRFPYLAAKSGGGAFLIPYFILYFLIGAPIYYLELALGQFSSRGPATAFILAKGWQGVGFAMIINSVLCMLYYNVIISWALFYLVASFRKNLLWAKCGNWWNDDRCFIPGVQNSTYRIDQTLYNCTQAQYENISEYSCVPINEKDRVTASEQFFYKLLLGKSNSFEDFGTPQLYPTLALLGAWIIVGLCIIRGMKSSGKVAYFTAIFPYIALLILVIQSSTLDGAIEGIKFYIIPRWELVTKFETWQAAASQVFFSLGISFGSLMAYSASNKFKNNFFRQMCIVVSCDCLTGVFAGFAVFATIGYLAKELKEPIEKYAQSAGPGLAFITYPEAISHMPASTLFSILFFLMLLALGLGSQFALTDVPITSLLELFPRFKSKRSLAVILTCICSFLISLPFTCPGGIYLYDLLSEYAANLSMVVVGFFEVYTIAYIYGFNRFMNDVKMMLGKRAAEYYLFVTWCFISPILMLIIIFSKLISSKRMTIGAGGGFDEYIYPEWSVIIGWIIFLLCILPIPLVYLISYINEYRSTKNNESSQSLVSDSRDYFVNDDDYTIKPRYIEAITENNSPRDDWGPIKSVNHYGLYRHLKEAAIISEIDFDLTRASVCARLDNQNFEANTSE</sequence>
<evidence type="ECO:0000256" key="4">
    <source>
        <dbReference type="ARBA" id="ARBA00022692"/>
    </source>
</evidence>
<dbReference type="PRINTS" id="PR00176">
    <property type="entry name" value="NANEUSMPORT"/>
</dbReference>
<evidence type="ECO:0000256" key="6">
    <source>
        <dbReference type="ARBA" id="ARBA00023136"/>
    </source>
</evidence>
<evidence type="ECO:0000256" key="11">
    <source>
        <dbReference type="SAM" id="Phobius"/>
    </source>
</evidence>
<comment type="similarity">
    <text evidence="2 10">Belongs to the sodium:neurotransmitter symporter (SNF) (TC 2.A.22) family.</text>
</comment>
<evidence type="ECO:0000256" key="5">
    <source>
        <dbReference type="ARBA" id="ARBA00022989"/>
    </source>
</evidence>
<comment type="subcellular location">
    <subcellularLocation>
        <location evidence="1">Membrane</location>
        <topology evidence="1">Multi-pass membrane protein</topology>
    </subcellularLocation>
</comment>
<keyword evidence="3 10" id="KW-0813">Transport</keyword>
<protein>
    <recommendedName>
        <fullName evidence="10">Transporter</fullName>
    </recommendedName>
</protein>
<dbReference type="Pfam" id="PF00209">
    <property type="entry name" value="SNF"/>
    <property type="match status" value="1"/>
</dbReference>
<gene>
    <name evidence="12" type="ORF">VCS650_LOCUS41724</name>
</gene>
<dbReference type="GO" id="GO:0005283">
    <property type="term" value="F:amino acid:sodium symporter activity"/>
    <property type="evidence" value="ECO:0007669"/>
    <property type="project" value="TreeGrafter"/>
</dbReference>
<evidence type="ECO:0000256" key="2">
    <source>
        <dbReference type="ARBA" id="ARBA00006459"/>
    </source>
</evidence>
<evidence type="ECO:0000256" key="8">
    <source>
        <dbReference type="PIRSR" id="PIRSR600175-1"/>
    </source>
</evidence>
<organism evidence="12 13">
    <name type="scientific">Adineta steineri</name>
    <dbReference type="NCBI Taxonomy" id="433720"/>
    <lineage>
        <taxon>Eukaryota</taxon>
        <taxon>Metazoa</taxon>
        <taxon>Spiralia</taxon>
        <taxon>Gnathifera</taxon>
        <taxon>Rotifera</taxon>
        <taxon>Eurotatoria</taxon>
        <taxon>Bdelloidea</taxon>
        <taxon>Adinetida</taxon>
        <taxon>Adinetidae</taxon>
        <taxon>Adineta</taxon>
    </lineage>
</organism>
<evidence type="ECO:0000256" key="7">
    <source>
        <dbReference type="ARBA" id="ARBA00023180"/>
    </source>
</evidence>
<keyword evidence="9" id="KW-1015">Disulfide bond</keyword>
<dbReference type="GO" id="GO:0015179">
    <property type="term" value="F:L-amino acid transmembrane transporter activity"/>
    <property type="evidence" value="ECO:0007669"/>
    <property type="project" value="TreeGrafter"/>
</dbReference>
<dbReference type="PANTHER" id="PTHR11616">
    <property type="entry name" value="SODIUM/CHLORIDE DEPENDENT TRANSPORTER"/>
    <property type="match status" value="1"/>
</dbReference>
<accession>A0A815SJ52</accession>
<keyword evidence="6 11" id="KW-0472">Membrane</keyword>
<feature type="binding site" evidence="8">
    <location>
        <position position="303"/>
    </location>
    <ligand>
        <name>Na(+)</name>
        <dbReference type="ChEBI" id="CHEBI:29101"/>
        <label>1</label>
    </ligand>
</feature>
<evidence type="ECO:0000256" key="9">
    <source>
        <dbReference type="PIRSR" id="PIRSR600175-2"/>
    </source>
</evidence>
<dbReference type="InterPro" id="IPR000175">
    <property type="entry name" value="Na/ntran_symport"/>
</dbReference>
<dbReference type="PROSITE" id="PS50267">
    <property type="entry name" value="NA_NEUROTRAN_SYMP_3"/>
    <property type="match status" value="1"/>
</dbReference>
<dbReference type="GO" id="GO:0089718">
    <property type="term" value="P:amino acid import across plasma membrane"/>
    <property type="evidence" value="ECO:0007669"/>
    <property type="project" value="TreeGrafter"/>
</dbReference>
<dbReference type="InterPro" id="IPR037272">
    <property type="entry name" value="SNS_sf"/>
</dbReference>
<evidence type="ECO:0000256" key="3">
    <source>
        <dbReference type="ARBA" id="ARBA00022448"/>
    </source>
</evidence>
<feature type="transmembrane region" description="Helical" evidence="11">
    <location>
        <begin position="502"/>
        <end position="526"/>
    </location>
</feature>
<keyword evidence="4 10" id="KW-0812">Transmembrane</keyword>
<evidence type="ECO:0000313" key="13">
    <source>
        <dbReference type="Proteomes" id="UP000663891"/>
    </source>
</evidence>
<comment type="caution">
    <text evidence="12">The sequence shown here is derived from an EMBL/GenBank/DDBJ whole genome shotgun (WGS) entry which is preliminary data.</text>
</comment>
<feature type="transmembrane region" description="Helical" evidence="11">
    <location>
        <begin position="105"/>
        <end position="133"/>
    </location>
</feature>
<dbReference type="SUPFAM" id="SSF161070">
    <property type="entry name" value="SNF-like"/>
    <property type="match status" value="1"/>
</dbReference>
<dbReference type="GO" id="GO:0046872">
    <property type="term" value="F:metal ion binding"/>
    <property type="evidence" value="ECO:0007669"/>
    <property type="project" value="UniProtKB-KW"/>
</dbReference>
<dbReference type="Proteomes" id="UP000663891">
    <property type="component" value="Unassembled WGS sequence"/>
</dbReference>
<evidence type="ECO:0000256" key="10">
    <source>
        <dbReference type="RuleBase" id="RU003732"/>
    </source>
</evidence>
<feature type="disulfide bond" evidence="9">
    <location>
        <begin position="144"/>
        <end position="153"/>
    </location>
</feature>
<dbReference type="PROSITE" id="PS00610">
    <property type="entry name" value="NA_NEUROTRAN_SYMP_1"/>
    <property type="match status" value="1"/>
</dbReference>
<feature type="transmembrane region" description="Helical" evidence="11">
    <location>
        <begin position="220"/>
        <end position="238"/>
    </location>
</feature>